<comment type="caution">
    <text evidence="2">The sequence shown here is derived from an EMBL/GenBank/DDBJ whole genome shotgun (WGS) entry which is preliminary data.</text>
</comment>
<dbReference type="AlphaFoldDB" id="A0A9N9AT87"/>
<evidence type="ECO:0000256" key="1">
    <source>
        <dbReference type="SAM" id="MobiDB-lite"/>
    </source>
</evidence>
<feature type="compositionally biased region" description="Polar residues" evidence="1">
    <location>
        <begin position="266"/>
        <end position="276"/>
    </location>
</feature>
<dbReference type="Proteomes" id="UP000789739">
    <property type="component" value="Unassembled WGS sequence"/>
</dbReference>
<name>A0A9N9AT87_9GLOM</name>
<protein>
    <submittedName>
        <fullName evidence="2">2330_t:CDS:1</fullName>
    </submittedName>
</protein>
<proteinExistence type="predicted"/>
<evidence type="ECO:0000313" key="3">
    <source>
        <dbReference type="Proteomes" id="UP000789739"/>
    </source>
</evidence>
<gene>
    <name evidence="2" type="ORF">PBRASI_LOCUS4608</name>
</gene>
<dbReference type="EMBL" id="CAJVPI010000488">
    <property type="protein sequence ID" value="CAG8541432.1"/>
    <property type="molecule type" value="Genomic_DNA"/>
</dbReference>
<keyword evidence="3" id="KW-1185">Reference proteome</keyword>
<feature type="region of interest" description="Disordered" evidence="1">
    <location>
        <begin position="263"/>
        <end position="287"/>
    </location>
</feature>
<accession>A0A9N9AT87</accession>
<organism evidence="2 3">
    <name type="scientific">Paraglomus brasilianum</name>
    <dbReference type="NCBI Taxonomy" id="144538"/>
    <lineage>
        <taxon>Eukaryota</taxon>
        <taxon>Fungi</taxon>
        <taxon>Fungi incertae sedis</taxon>
        <taxon>Mucoromycota</taxon>
        <taxon>Glomeromycotina</taxon>
        <taxon>Glomeromycetes</taxon>
        <taxon>Paraglomerales</taxon>
        <taxon>Paraglomeraceae</taxon>
        <taxon>Paraglomus</taxon>
    </lineage>
</organism>
<sequence length="287" mass="32211">MSMNYFINNQSSNPQILSFESWVVWQKLLGSAEGLCATAAKNGFFNEGRKAQAMLPANSKLRTEIGGQLQALGNLSFDRIMAIFDNAGKIYTRVIAEFQANGDEILSNMNNMINDLGRIMFNVEEPERSALITFHEALFNLSRQVNTVNPIRPIASGILDMTGVDIIWLKMMMKNGMVGCLSLLPDKYTSISFPDAVDEMCWVLMNNCEYATKYGGISIIKPIYIPSAVDREPDVCRSMQIDKLVNPINVYCSTSQREETVPMSMSDLSTIQTPPTTRYYDVSRHRP</sequence>
<reference evidence="2" key="1">
    <citation type="submission" date="2021-06" db="EMBL/GenBank/DDBJ databases">
        <authorList>
            <person name="Kallberg Y."/>
            <person name="Tangrot J."/>
            <person name="Rosling A."/>
        </authorList>
    </citation>
    <scope>NUCLEOTIDE SEQUENCE</scope>
    <source>
        <strain evidence="2">BR232B</strain>
    </source>
</reference>
<evidence type="ECO:0000313" key="2">
    <source>
        <dbReference type="EMBL" id="CAG8541432.1"/>
    </source>
</evidence>